<protein>
    <submittedName>
        <fullName evidence="2">Uncharacterized protein</fullName>
    </submittedName>
</protein>
<dbReference type="EMBL" id="JACHWR010000001">
    <property type="protein sequence ID" value="MBB3041017.1"/>
    <property type="molecule type" value="Genomic_DNA"/>
</dbReference>
<name>A0A7W4VSJ8_9ACTN</name>
<sequence length="96" mass="9712">MYTVIVPLIQVATTGGGAVQVTKGGAVPSDITPEALANLIDLGYVEGAESGSDEPEGPPAKSASKGDWESYARSQGATDEDLAGLNKDDLVSLYGG</sequence>
<accession>A0A7W4VSJ8</accession>
<dbReference type="AlphaFoldDB" id="A0A7W4VSJ8"/>
<proteinExistence type="predicted"/>
<organism evidence="2 3">
    <name type="scientific">Nocardioides soli</name>
    <dbReference type="NCBI Taxonomy" id="1036020"/>
    <lineage>
        <taxon>Bacteria</taxon>
        <taxon>Bacillati</taxon>
        <taxon>Actinomycetota</taxon>
        <taxon>Actinomycetes</taxon>
        <taxon>Propionibacteriales</taxon>
        <taxon>Nocardioidaceae</taxon>
        <taxon>Nocardioides</taxon>
    </lineage>
</organism>
<feature type="region of interest" description="Disordered" evidence="1">
    <location>
        <begin position="46"/>
        <end position="80"/>
    </location>
</feature>
<keyword evidence="3" id="KW-1185">Reference proteome</keyword>
<evidence type="ECO:0000313" key="3">
    <source>
        <dbReference type="Proteomes" id="UP000589626"/>
    </source>
</evidence>
<reference evidence="2 3" key="1">
    <citation type="submission" date="2020-08" db="EMBL/GenBank/DDBJ databases">
        <title>Sequencing the genomes of 1000 actinobacteria strains.</title>
        <authorList>
            <person name="Klenk H.-P."/>
        </authorList>
    </citation>
    <scope>NUCLEOTIDE SEQUENCE [LARGE SCALE GENOMIC DNA]</scope>
    <source>
        <strain evidence="2 3">DSM 105498</strain>
    </source>
</reference>
<gene>
    <name evidence="2" type="ORF">FHU40_000818</name>
</gene>
<evidence type="ECO:0000313" key="2">
    <source>
        <dbReference type="EMBL" id="MBB3041017.1"/>
    </source>
</evidence>
<dbReference type="RefSeq" id="WP_183590972.1">
    <property type="nucleotide sequence ID" value="NZ_JACHWR010000001.1"/>
</dbReference>
<dbReference type="Proteomes" id="UP000589626">
    <property type="component" value="Unassembled WGS sequence"/>
</dbReference>
<comment type="caution">
    <text evidence="2">The sequence shown here is derived from an EMBL/GenBank/DDBJ whole genome shotgun (WGS) entry which is preliminary data.</text>
</comment>
<evidence type="ECO:0000256" key="1">
    <source>
        <dbReference type="SAM" id="MobiDB-lite"/>
    </source>
</evidence>